<dbReference type="Proteomes" id="UP000316759">
    <property type="component" value="Unassembled WGS sequence"/>
</dbReference>
<accession>A0A504Z791</accession>
<keyword evidence="1" id="KW-0472">Membrane</keyword>
<dbReference type="InterPro" id="IPR052907">
    <property type="entry name" value="Beta-lactamase/esterase"/>
</dbReference>
<dbReference type="PANTHER" id="PTHR43319:SF3">
    <property type="entry name" value="BETA-LACTAMASE-RELATED DOMAIN-CONTAINING PROTEIN"/>
    <property type="match status" value="1"/>
</dbReference>
<dbReference type="Gene3D" id="3.40.710.10">
    <property type="entry name" value="DD-peptidase/beta-lactamase superfamily"/>
    <property type="match status" value="1"/>
</dbReference>
<dbReference type="PANTHER" id="PTHR43319">
    <property type="entry name" value="BETA-LACTAMASE-RELATED"/>
    <property type="match status" value="1"/>
</dbReference>
<keyword evidence="1" id="KW-0812">Transmembrane</keyword>
<comment type="caution">
    <text evidence="3">The sequence shown here is derived from an EMBL/GenBank/DDBJ whole genome shotgun (WGS) entry which is preliminary data.</text>
</comment>
<organism evidence="3 4">
    <name type="scientific">Fasciola gigantica</name>
    <name type="common">Giant liver fluke</name>
    <dbReference type="NCBI Taxonomy" id="46835"/>
    <lineage>
        <taxon>Eukaryota</taxon>
        <taxon>Metazoa</taxon>
        <taxon>Spiralia</taxon>
        <taxon>Lophotrochozoa</taxon>
        <taxon>Platyhelminthes</taxon>
        <taxon>Trematoda</taxon>
        <taxon>Digenea</taxon>
        <taxon>Plagiorchiida</taxon>
        <taxon>Echinostomata</taxon>
        <taxon>Echinostomatoidea</taxon>
        <taxon>Fasciolidae</taxon>
        <taxon>Fasciola</taxon>
    </lineage>
</organism>
<keyword evidence="4" id="KW-1185">Reference proteome</keyword>
<dbReference type="EMBL" id="SUNJ01001633">
    <property type="protein sequence ID" value="TPP66577.1"/>
    <property type="molecule type" value="Genomic_DNA"/>
</dbReference>
<protein>
    <submittedName>
        <fullName evidence="3">Beta-lactamase domain-containing protein 2</fullName>
    </submittedName>
</protein>
<dbReference type="InterPro" id="IPR012338">
    <property type="entry name" value="Beta-lactam/transpept-like"/>
</dbReference>
<evidence type="ECO:0000313" key="3">
    <source>
        <dbReference type="EMBL" id="TPP66577.1"/>
    </source>
</evidence>
<evidence type="ECO:0000313" key="4">
    <source>
        <dbReference type="Proteomes" id="UP000316759"/>
    </source>
</evidence>
<sequence>MFTFKDAIILGLLCTISGFVYFTWTVLPPKMDGTSVFTFRHAVHAYRNLIQSGAELGSSFSVYRENGNVLNVFGGYTDKRFRLAWTQDTVTQTFTLGLLSVSFTFALLVQRSLVNLNDPLVKYIPTFSATQVTISDLLTHQAGFPYFIDPVHLSVWRDDYMTVVRNITHQVPSKTPKNQIFHVHSLALLADAIVRKADPKHRTLAHFFMEEITWPLGVDILIGIPRSQAYRMARTYHADLTKFLSTLFYLDFGYLWLDLQTAKSMPYGSDRDRAMQIFTDYDLVFNLNPDLLEVPLPSSHLFTNARALARLFTILLPPENNTVPSNSNLFHANTVKQLLQIHPDAKHKGPTFDPVLQRYVQFTVFGLMVAESPEGTPLYGMWDDILGQMVFVDPHRRITVAYTTNHAHGRSLKRDFIIRNLLDAIYQCLFSESDYPKS</sequence>
<name>A0A504Z791_FASGI</name>
<dbReference type="InterPro" id="IPR001466">
    <property type="entry name" value="Beta-lactam-related"/>
</dbReference>
<feature type="domain" description="Beta-lactamase-related" evidence="2">
    <location>
        <begin position="48"/>
        <end position="415"/>
    </location>
</feature>
<proteinExistence type="predicted"/>
<keyword evidence="1" id="KW-1133">Transmembrane helix</keyword>
<dbReference type="AlphaFoldDB" id="A0A504Z791"/>
<evidence type="ECO:0000256" key="1">
    <source>
        <dbReference type="SAM" id="Phobius"/>
    </source>
</evidence>
<feature type="transmembrane region" description="Helical" evidence="1">
    <location>
        <begin position="7"/>
        <end position="27"/>
    </location>
</feature>
<evidence type="ECO:0000259" key="2">
    <source>
        <dbReference type="Pfam" id="PF00144"/>
    </source>
</evidence>
<dbReference type="OrthoDB" id="5946976at2759"/>
<dbReference type="STRING" id="46835.A0A504Z791"/>
<dbReference type="SUPFAM" id="SSF56601">
    <property type="entry name" value="beta-lactamase/transpeptidase-like"/>
    <property type="match status" value="1"/>
</dbReference>
<reference evidence="3 4" key="1">
    <citation type="submission" date="2019-04" db="EMBL/GenBank/DDBJ databases">
        <title>Annotation for the trematode Fasciola gigantica.</title>
        <authorList>
            <person name="Choi Y.-J."/>
        </authorList>
    </citation>
    <scope>NUCLEOTIDE SEQUENCE [LARGE SCALE GENOMIC DNA]</scope>
    <source>
        <strain evidence="3">Uganda_cow_1</strain>
    </source>
</reference>
<dbReference type="Pfam" id="PF00144">
    <property type="entry name" value="Beta-lactamase"/>
    <property type="match status" value="1"/>
</dbReference>
<gene>
    <name evidence="3" type="ORF">FGIG_04308</name>
</gene>